<feature type="compositionally biased region" description="Low complexity" evidence="1">
    <location>
        <begin position="271"/>
        <end position="291"/>
    </location>
</feature>
<feature type="compositionally biased region" description="Pro residues" evidence="1">
    <location>
        <begin position="348"/>
        <end position="357"/>
    </location>
</feature>
<proteinExistence type="predicted"/>
<keyword evidence="3" id="KW-1185">Reference proteome</keyword>
<dbReference type="AlphaFoldDB" id="A0A194SBA5"/>
<feature type="compositionally biased region" description="Polar residues" evidence="1">
    <location>
        <begin position="7"/>
        <end position="27"/>
    </location>
</feature>
<dbReference type="EMBL" id="KQ474074">
    <property type="protein sequence ID" value="KPV77887.1"/>
    <property type="molecule type" value="Genomic_DNA"/>
</dbReference>
<dbReference type="OMA" id="HSIGTED"/>
<feature type="region of interest" description="Disordered" evidence="1">
    <location>
        <begin position="386"/>
        <end position="434"/>
    </location>
</feature>
<feature type="compositionally biased region" description="Basic and acidic residues" evidence="1">
    <location>
        <begin position="62"/>
        <end position="74"/>
    </location>
</feature>
<feature type="region of interest" description="Disordered" evidence="1">
    <location>
        <begin position="453"/>
        <end position="516"/>
    </location>
</feature>
<evidence type="ECO:0000313" key="3">
    <source>
        <dbReference type="Proteomes" id="UP000053890"/>
    </source>
</evidence>
<feature type="compositionally biased region" description="Low complexity" evidence="1">
    <location>
        <begin position="423"/>
        <end position="432"/>
    </location>
</feature>
<feature type="compositionally biased region" description="Low complexity" evidence="1">
    <location>
        <begin position="159"/>
        <end position="172"/>
    </location>
</feature>
<feature type="compositionally biased region" description="Low complexity" evidence="1">
    <location>
        <begin position="37"/>
        <end position="47"/>
    </location>
</feature>
<feature type="region of interest" description="Disordered" evidence="1">
    <location>
        <begin position="557"/>
        <end position="601"/>
    </location>
</feature>
<dbReference type="RefSeq" id="XP_018273936.1">
    <property type="nucleotide sequence ID" value="XM_018415965.1"/>
</dbReference>
<reference evidence="2 3" key="1">
    <citation type="journal article" date="2015" name="Front. Microbiol.">
        <title>Genome sequence of the plant growth promoting endophytic yeast Rhodotorula graminis WP1.</title>
        <authorList>
            <person name="Firrincieli A."/>
            <person name="Otillar R."/>
            <person name="Salamov A."/>
            <person name="Schmutz J."/>
            <person name="Khan Z."/>
            <person name="Redman R.S."/>
            <person name="Fleck N.D."/>
            <person name="Lindquist E."/>
            <person name="Grigoriev I.V."/>
            <person name="Doty S.L."/>
        </authorList>
    </citation>
    <scope>NUCLEOTIDE SEQUENCE [LARGE SCALE GENOMIC DNA]</scope>
    <source>
        <strain evidence="2 3">WP1</strain>
    </source>
</reference>
<accession>A0A194SBA5</accession>
<dbReference type="Proteomes" id="UP000053890">
    <property type="component" value="Unassembled WGS sequence"/>
</dbReference>
<feature type="compositionally biased region" description="Basic and acidic residues" evidence="1">
    <location>
        <begin position="685"/>
        <end position="702"/>
    </location>
</feature>
<name>A0A194SBA5_RHOGW</name>
<feature type="region of interest" description="Disordered" evidence="1">
    <location>
        <begin position="269"/>
        <end position="297"/>
    </location>
</feature>
<organism evidence="2 3">
    <name type="scientific">Rhodotorula graminis (strain WP1)</name>
    <dbReference type="NCBI Taxonomy" id="578459"/>
    <lineage>
        <taxon>Eukaryota</taxon>
        <taxon>Fungi</taxon>
        <taxon>Dikarya</taxon>
        <taxon>Basidiomycota</taxon>
        <taxon>Pucciniomycotina</taxon>
        <taxon>Microbotryomycetes</taxon>
        <taxon>Sporidiobolales</taxon>
        <taxon>Sporidiobolaceae</taxon>
        <taxon>Rhodotorula</taxon>
    </lineage>
</organism>
<evidence type="ECO:0000313" key="2">
    <source>
        <dbReference type="EMBL" id="KPV77887.1"/>
    </source>
</evidence>
<feature type="region of interest" description="Disordered" evidence="1">
    <location>
        <begin position="335"/>
        <end position="372"/>
    </location>
</feature>
<evidence type="ECO:0000256" key="1">
    <source>
        <dbReference type="SAM" id="MobiDB-lite"/>
    </source>
</evidence>
<feature type="region of interest" description="Disordered" evidence="1">
    <location>
        <begin position="685"/>
        <end position="757"/>
    </location>
</feature>
<feature type="region of interest" description="Disordered" evidence="1">
    <location>
        <begin position="1"/>
        <end position="184"/>
    </location>
</feature>
<gene>
    <name evidence="2" type="ORF">RHOBADRAFT_51686</name>
</gene>
<feature type="compositionally biased region" description="Low complexity" evidence="1">
    <location>
        <begin position="119"/>
        <end position="151"/>
    </location>
</feature>
<sequence>MGHVHSRPSTATDSSTRTKAKGSSSRPSFLDANLALSASAWTTSTSRFSRRGRSQRRSASGRAEHDEEKARQRQEVQQYLAHAIEQQREAEQTLADTRSVRSVPRLVVGDYGVAPGGPPTSSRTARPGSSGSARSAAPSMSTSSSATPWTSLESPHLPPARSSRWSESSASSNEDEPASVAAPAMPFHSFRNSLNRLPRDRLSVLLAHPDKLDEADVAVASAVLYGQPKSTPARRLKGAKVRGPIRIVAAAPMSVNRYAELEERRAKAAVPASPRLSPTSRSARTARSASPVGPRVQEQAARTAIAVQEPARPRSSNEDLSGFIAASPQLAFPGSDGFFPHGDSAPAVIPPVRPPRPASAVLPPSHPLPAGQQTRLGRLDRLSVPATQYGLPPHSSTSPASRTRLDISPLSPRSMLGSVAEDSPSSSSPSPSGADVLVCLSPSAARCMSPASTLSRPSLLSSSSSNSFPRSVALDEGLSEGLSPPARDELLPSASPDAEACRGHRTLPPGEERRPFSRYSLAPSFAESDLPSSTLDAFPAPPQMLRLEPVAAVRRQANTRNSVPSSDASSTEHGGTLTPMTMRSSGRSSAPTTAQSSLDMSTTASRNTALAVDFSAALGASTFAPVGAEASKVAASVDWPIPSRTSSSLGTSILDDLVDELVAAAAMSPLPSPAAVDPHVEVRALEEAEDRPPPVPPKEARRPASAPRPKLVLRAFSAPAVPALSPRTRASPSDRKSARLVSYPPAPSPTAPGLAAYRFPPVSPRKVHFEGRVEPRAPVVPASDEAVRLGSRKKRGFSKDEVGDWIARARRESDEV</sequence>
<feature type="compositionally biased region" description="Low complexity" evidence="1">
    <location>
        <begin position="453"/>
        <end position="471"/>
    </location>
</feature>
<dbReference type="GeneID" id="28976413"/>
<protein>
    <submittedName>
        <fullName evidence="2">Uncharacterized protein</fullName>
    </submittedName>
</protein>
<dbReference type="OrthoDB" id="10648268at2759"/>